<feature type="non-terminal residue" evidence="1">
    <location>
        <position position="108"/>
    </location>
</feature>
<sequence>WVKHPYVLPNFLDAFRWSIPFVLEKVTDMLLAVLKYCSDENDSRLSRRTQIIEKIVHYYASLSDEAEQSLVLGNVLPPTSVRSTDSRLVNKGQIDFHTAQKIDHANEH</sequence>
<keyword evidence="2" id="KW-1185">Reference proteome</keyword>
<dbReference type="Proteomes" id="UP000663828">
    <property type="component" value="Unassembled WGS sequence"/>
</dbReference>
<dbReference type="InterPro" id="IPR043360">
    <property type="entry name" value="PP2B"/>
</dbReference>
<gene>
    <name evidence="1" type="ORF">XAT740_LOCUS64446</name>
</gene>
<dbReference type="PANTHER" id="PTHR45673">
    <property type="entry name" value="SERINE/THREONINE-PROTEIN PHOSPHATASE 2B CATALYTIC SUBUNIT 1-RELATED"/>
    <property type="match status" value="1"/>
</dbReference>
<dbReference type="GO" id="GO:0033192">
    <property type="term" value="F:calmodulin-dependent protein phosphatase activity"/>
    <property type="evidence" value="ECO:0007669"/>
    <property type="project" value="InterPro"/>
</dbReference>
<dbReference type="InterPro" id="IPR029052">
    <property type="entry name" value="Metallo-depent_PP-like"/>
</dbReference>
<dbReference type="SUPFAM" id="SSF56300">
    <property type="entry name" value="Metallo-dependent phosphatases"/>
    <property type="match status" value="1"/>
</dbReference>
<dbReference type="Gene3D" id="3.60.21.10">
    <property type="match status" value="1"/>
</dbReference>
<name>A0A816I0C5_ADIRI</name>
<dbReference type="AlphaFoldDB" id="A0A816I0C5"/>
<accession>A0A816I0C5</accession>
<feature type="non-terminal residue" evidence="1">
    <location>
        <position position="1"/>
    </location>
</feature>
<evidence type="ECO:0000313" key="1">
    <source>
        <dbReference type="EMBL" id="CAF1691986.1"/>
    </source>
</evidence>
<proteinExistence type="predicted"/>
<organism evidence="1 2">
    <name type="scientific">Adineta ricciae</name>
    <name type="common">Rotifer</name>
    <dbReference type="NCBI Taxonomy" id="249248"/>
    <lineage>
        <taxon>Eukaryota</taxon>
        <taxon>Metazoa</taxon>
        <taxon>Spiralia</taxon>
        <taxon>Gnathifera</taxon>
        <taxon>Rotifera</taxon>
        <taxon>Eurotatoria</taxon>
        <taxon>Bdelloidea</taxon>
        <taxon>Adinetida</taxon>
        <taxon>Adinetidae</taxon>
        <taxon>Adineta</taxon>
    </lineage>
</organism>
<dbReference type="GO" id="GO:0097720">
    <property type="term" value="P:calcineurin-mediated signaling"/>
    <property type="evidence" value="ECO:0007669"/>
    <property type="project" value="InterPro"/>
</dbReference>
<dbReference type="EMBL" id="CAJNOR010022390">
    <property type="protein sequence ID" value="CAF1691986.1"/>
    <property type="molecule type" value="Genomic_DNA"/>
</dbReference>
<comment type="caution">
    <text evidence="1">The sequence shown here is derived from an EMBL/GenBank/DDBJ whole genome shotgun (WGS) entry which is preliminary data.</text>
</comment>
<protein>
    <submittedName>
        <fullName evidence="1">Uncharacterized protein</fullName>
    </submittedName>
</protein>
<evidence type="ECO:0000313" key="2">
    <source>
        <dbReference type="Proteomes" id="UP000663828"/>
    </source>
</evidence>
<reference evidence="1" key="1">
    <citation type="submission" date="2021-02" db="EMBL/GenBank/DDBJ databases">
        <authorList>
            <person name="Nowell W R."/>
        </authorList>
    </citation>
    <scope>NUCLEOTIDE SEQUENCE</scope>
</reference>